<evidence type="ECO:0000256" key="1">
    <source>
        <dbReference type="SAM" id="Phobius"/>
    </source>
</evidence>
<keyword evidence="3" id="KW-1185">Reference proteome</keyword>
<dbReference type="InterPro" id="IPR011990">
    <property type="entry name" value="TPR-like_helical_dom_sf"/>
</dbReference>
<organism evidence="2 3">
    <name type="scientific">Saccharothrix xinjiangensis</name>
    <dbReference type="NCBI Taxonomy" id="204798"/>
    <lineage>
        <taxon>Bacteria</taxon>
        <taxon>Bacillati</taxon>
        <taxon>Actinomycetota</taxon>
        <taxon>Actinomycetes</taxon>
        <taxon>Pseudonocardiales</taxon>
        <taxon>Pseudonocardiaceae</taxon>
        <taxon>Saccharothrix</taxon>
    </lineage>
</organism>
<accession>A0ABV9Y3K6</accession>
<reference evidence="3" key="1">
    <citation type="journal article" date="2019" name="Int. J. Syst. Evol. Microbiol.">
        <title>The Global Catalogue of Microorganisms (GCM) 10K type strain sequencing project: providing services to taxonomists for standard genome sequencing and annotation.</title>
        <authorList>
            <consortium name="The Broad Institute Genomics Platform"/>
            <consortium name="The Broad Institute Genome Sequencing Center for Infectious Disease"/>
            <person name="Wu L."/>
            <person name="Ma J."/>
        </authorList>
    </citation>
    <scope>NUCLEOTIDE SEQUENCE [LARGE SCALE GENOMIC DNA]</scope>
    <source>
        <strain evidence="3">KCTC 12848</strain>
    </source>
</reference>
<dbReference type="Proteomes" id="UP001595833">
    <property type="component" value="Unassembled WGS sequence"/>
</dbReference>
<evidence type="ECO:0000313" key="2">
    <source>
        <dbReference type="EMBL" id="MFC5057290.1"/>
    </source>
</evidence>
<comment type="caution">
    <text evidence="2">The sequence shown here is derived from an EMBL/GenBank/DDBJ whole genome shotgun (WGS) entry which is preliminary data.</text>
</comment>
<dbReference type="EMBL" id="JBHSJB010000027">
    <property type="protein sequence ID" value="MFC5057290.1"/>
    <property type="molecule type" value="Genomic_DNA"/>
</dbReference>
<feature type="transmembrane region" description="Helical" evidence="1">
    <location>
        <begin position="15"/>
        <end position="35"/>
    </location>
</feature>
<evidence type="ECO:0000313" key="3">
    <source>
        <dbReference type="Proteomes" id="UP001595833"/>
    </source>
</evidence>
<protein>
    <submittedName>
        <fullName evidence="2">Tetratricopeptide repeat protein</fullName>
    </submittedName>
</protein>
<dbReference type="RefSeq" id="WP_344037177.1">
    <property type="nucleotide sequence ID" value="NZ_BAAAKE010000006.1"/>
</dbReference>
<name>A0ABV9Y3K6_9PSEU</name>
<gene>
    <name evidence="2" type="ORF">ACFPFM_26535</name>
</gene>
<sequence length="137" mass="14882">MYKALSAYGLRAGRALGWLLGLVVMLTVPLMGFGLPDTTGPTQRMTCTLQPTRAASASRAADQLAREAVALSQGAWCVARLGDRDTARGHCETALALHRRHHNRECEASTLAGLCHIDHSTGHHHEAIHRYHQVLAL</sequence>
<dbReference type="Gene3D" id="1.25.40.10">
    <property type="entry name" value="Tetratricopeptide repeat domain"/>
    <property type="match status" value="1"/>
</dbReference>
<proteinExistence type="predicted"/>
<dbReference type="SUPFAM" id="SSF48452">
    <property type="entry name" value="TPR-like"/>
    <property type="match status" value="1"/>
</dbReference>
<keyword evidence="1" id="KW-0812">Transmembrane</keyword>
<keyword evidence="1" id="KW-0472">Membrane</keyword>
<keyword evidence="1" id="KW-1133">Transmembrane helix</keyword>